<gene>
    <name evidence="7" type="ORF">CCS41_14530</name>
</gene>
<keyword evidence="7" id="KW-0614">Plasmid</keyword>
<dbReference type="EMBL" id="CP021661">
    <property type="protein sequence ID" value="AWK15627.1"/>
    <property type="molecule type" value="Genomic_DNA"/>
</dbReference>
<dbReference type="Proteomes" id="UP000261875">
    <property type="component" value="Plasmid p5D_Fsymbiotica-2"/>
</dbReference>
<comment type="subcellular location">
    <subcellularLocation>
        <location evidence="1">Membrane</location>
        <topology evidence="1">Single-pass membrane protein</topology>
    </subcellularLocation>
</comment>
<geneLocation type="plasmid" evidence="7 8">
    <name>p5D_Fsymbiotica-2</name>
</geneLocation>
<dbReference type="InterPro" id="IPR032710">
    <property type="entry name" value="NTF2-like_dom_sf"/>
</dbReference>
<accession>A0A2U8I933</accession>
<dbReference type="AlphaFoldDB" id="A0A2U8I933"/>
<evidence type="ECO:0000259" key="6">
    <source>
        <dbReference type="Pfam" id="PF04335"/>
    </source>
</evidence>
<evidence type="ECO:0000256" key="2">
    <source>
        <dbReference type="ARBA" id="ARBA00022692"/>
    </source>
</evidence>
<dbReference type="CDD" id="cd16424">
    <property type="entry name" value="VirB8"/>
    <property type="match status" value="1"/>
</dbReference>
<dbReference type="Gene3D" id="3.10.450.230">
    <property type="entry name" value="VirB8 protein"/>
    <property type="match status" value="1"/>
</dbReference>
<dbReference type="RefSeq" id="WP_119797932.1">
    <property type="nucleotide sequence ID" value="NZ_CP021661.1"/>
</dbReference>
<keyword evidence="4 5" id="KW-0472">Membrane</keyword>
<dbReference type="GO" id="GO:0016020">
    <property type="term" value="C:membrane"/>
    <property type="evidence" value="ECO:0007669"/>
    <property type="project" value="UniProtKB-SubCell"/>
</dbReference>
<keyword evidence="3 5" id="KW-1133">Transmembrane helix</keyword>
<evidence type="ECO:0000256" key="1">
    <source>
        <dbReference type="ARBA" id="ARBA00004167"/>
    </source>
</evidence>
<reference evidence="7 8" key="1">
    <citation type="submission" date="2017-05" db="EMBL/GenBank/DDBJ databases">
        <title>Genome sequence of Candidatus Fukatsuia symbiotica and Candidatus Hamiltonella defensa from Acyrthosiphon pisum strain 5D.</title>
        <authorList>
            <person name="Patel V.A."/>
            <person name="Chevignon G."/>
            <person name="Russell J.A."/>
            <person name="Oliver K.M."/>
        </authorList>
    </citation>
    <scope>NUCLEOTIDE SEQUENCE [LARGE SCALE GENOMIC DNA]</scope>
    <source>
        <strain evidence="7 8">5D</strain>
        <plasmid evidence="7 8">p5D_Fsymbiotica-2</plasmid>
    </source>
</reference>
<dbReference type="OrthoDB" id="7366154at2"/>
<evidence type="ECO:0000256" key="4">
    <source>
        <dbReference type="ARBA" id="ARBA00023136"/>
    </source>
</evidence>
<dbReference type="PIRSF" id="PIRSF003299">
    <property type="entry name" value="VirB8_PtlE"/>
    <property type="match status" value="1"/>
</dbReference>
<evidence type="ECO:0000256" key="3">
    <source>
        <dbReference type="ARBA" id="ARBA00022989"/>
    </source>
</evidence>
<name>A0A2U8I933_9GAMM</name>
<proteinExistence type="predicted"/>
<keyword evidence="8" id="KW-1185">Reference proteome</keyword>
<dbReference type="GO" id="GO:0030255">
    <property type="term" value="P:protein secretion by the type IV secretion system"/>
    <property type="evidence" value="ECO:0007669"/>
    <property type="project" value="InterPro"/>
</dbReference>
<dbReference type="SUPFAM" id="SSF54427">
    <property type="entry name" value="NTF2-like"/>
    <property type="match status" value="1"/>
</dbReference>
<dbReference type="KEGG" id="fsm:CCS41_14530"/>
<sequence>MLSRKDKKQVITQEKKIIYGDEELSGKEKEIGQAVQAYTHAAKWFEKNVAEGYRRQARNSRYLSIFFGVLAFMSMGAVLGLTPLKTVAPYLVRVDNNSGYTDIVAPLTAGKKPEQVQDEYWLATYVRTYESYNWSSQTSNYALIKLLSHSEPFTEYKNFQLSSKGYTEVLGKNLQIRTKINNVVPLRAARGAELQADKNIKTYQVRFTKTILDRNGNPDPQSQITHWLATVSFDYNNPSVTQEDRWLNPMEFGVHAYSKTQEVKGG</sequence>
<dbReference type="Pfam" id="PF04335">
    <property type="entry name" value="VirB8"/>
    <property type="match status" value="1"/>
</dbReference>
<evidence type="ECO:0000256" key="5">
    <source>
        <dbReference type="SAM" id="Phobius"/>
    </source>
</evidence>
<evidence type="ECO:0000313" key="8">
    <source>
        <dbReference type="Proteomes" id="UP000261875"/>
    </source>
</evidence>
<organism evidence="7 8">
    <name type="scientific">Candidatus Fukatsuia symbiotica</name>
    <dbReference type="NCBI Taxonomy" id="1878942"/>
    <lineage>
        <taxon>Bacteria</taxon>
        <taxon>Pseudomonadati</taxon>
        <taxon>Pseudomonadota</taxon>
        <taxon>Gammaproteobacteria</taxon>
        <taxon>Enterobacterales</taxon>
        <taxon>Yersiniaceae</taxon>
        <taxon>Candidatus Fukatsuia</taxon>
    </lineage>
</organism>
<feature type="domain" description="Bacterial virulence protein VirB8" evidence="6">
    <location>
        <begin position="45"/>
        <end position="262"/>
    </location>
</feature>
<evidence type="ECO:0000313" key="7">
    <source>
        <dbReference type="EMBL" id="AWK15627.1"/>
    </source>
</evidence>
<feature type="transmembrane region" description="Helical" evidence="5">
    <location>
        <begin position="62"/>
        <end position="84"/>
    </location>
</feature>
<protein>
    <submittedName>
        <fullName evidence="7">Conjugal transfer protein</fullName>
    </submittedName>
</protein>
<keyword evidence="2 5" id="KW-0812">Transmembrane</keyword>
<dbReference type="InterPro" id="IPR007430">
    <property type="entry name" value="VirB8"/>
</dbReference>
<dbReference type="InterPro" id="IPR026264">
    <property type="entry name" value="VirB8/PtlE"/>
</dbReference>